<dbReference type="GO" id="GO:0005634">
    <property type="term" value="C:nucleus"/>
    <property type="evidence" value="ECO:0007669"/>
    <property type="project" value="TreeGrafter"/>
</dbReference>
<dbReference type="InterPro" id="IPR017261">
    <property type="entry name" value="DNA_mismatch_repair_MutS/MSH"/>
</dbReference>
<dbReference type="InterPro" id="IPR027417">
    <property type="entry name" value="P-loop_NTPase"/>
</dbReference>
<evidence type="ECO:0000256" key="6">
    <source>
        <dbReference type="ARBA" id="ARBA00023204"/>
    </source>
</evidence>
<evidence type="ECO:0000256" key="5">
    <source>
        <dbReference type="ARBA" id="ARBA00023125"/>
    </source>
</evidence>
<feature type="domain" description="DNA mismatch repair proteins mutS family" evidence="8">
    <location>
        <begin position="875"/>
        <end position="891"/>
    </location>
</feature>
<dbReference type="GO" id="GO:0043504">
    <property type="term" value="P:mitochondrial DNA repair"/>
    <property type="evidence" value="ECO:0007669"/>
    <property type="project" value="TreeGrafter"/>
</dbReference>
<accession>A0AAD5TMJ6</accession>
<dbReference type="Gene3D" id="3.30.420.110">
    <property type="entry name" value="MutS, connector domain"/>
    <property type="match status" value="1"/>
</dbReference>
<dbReference type="Pfam" id="PF05192">
    <property type="entry name" value="MutS_III"/>
    <property type="match status" value="1"/>
</dbReference>
<comment type="similarity">
    <text evidence="1">Belongs to the DNA mismatch repair MutS family.</text>
</comment>
<dbReference type="EMBL" id="JADGJQ010000020">
    <property type="protein sequence ID" value="KAJ3179634.1"/>
    <property type="molecule type" value="Genomic_DNA"/>
</dbReference>
<dbReference type="InterPro" id="IPR007696">
    <property type="entry name" value="DNA_mismatch_repair_MutS_core"/>
</dbReference>
<dbReference type="GO" id="GO:0006298">
    <property type="term" value="P:mismatch repair"/>
    <property type="evidence" value="ECO:0007669"/>
    <property type="project" value="InterPro"/>
</dbReference>
<dbReference type="NCBIfam" id="NF003810">
    <property type="entry name" value="PRK05399.1"/>
    <property type="match status" value="1"/>
</dbReference>
<dbReference type="SUPFAM" id="SSF55271">
    <property type="entry name" value="DNA repair protein MutS, domain I"/>
    <property type="match status" value="1"/>
</dbReference>
<evidence type="ECO:0000259" key="8">
    <source>
        <dbReference type="PROSITE" id="PS00486"/>
    </source>
</evidence>
<dbReference type="PROSITE" id="PS00486">
    <property type="entry name" value="DNA_MISMATCH_REPAIR_2"/>
    <property type="match status" value="1"/>
</dbReference>
<dbReference type="GO" id="GO:0005524">
    <property type="term" value="F:ATP binding"/>
    <property type="evidence" value="ECO:0007669"/>
    <property type="project" value="UniProtKB-KW"/>
</dbReference>
<dbReference type="Pfam" id="PF05188">
    <property type="entry name" value="MutS_II"/>
    <property type="match status" value="1"/>
</dbReference>
<gene>
    <name evidence="9" type="ORF">HDU87_002840</name>
</gene>
<feature type="region of interest" description="Disordered" evidence="7">
    <location>
        <begin position="85"/>
        <end position="107"/>
    </location>
</feature>
<dbReference type="SUPFAM" id="SSF53150">
    <property type="entry name" value="DNA repair protein MutS, domain II"/>
    <property type="match status" value="1"/>
</dbReference>
<protein>
    <recommendedName>
        <fullName evidence="8">DNA mismatch repair proteins mutS family domain-containing protein</fullName>
    </recommendedName>
</protein>
<dbReference type="InterPro" id="IPR000432">
    <property type="entry name" value="DNA_mismatch_repair_MutS_C"/>
</dbReference>
<proteinExistence type="inferred from homology"/>
<feature type="compositionally biased region" description="Polar residues" evidence="7">
    <location>
        <begin position="89"/>
        <end position="103"/>
    </location>
</feature>
<keyword evidence="10" id="KW-1185">Reference proteome</keyword>
<dbReference type="SMART" id="SM00533">
    <property type="entry name" value="MUTSd"/>
    <property type="match status" value="1"/>
</dbReference>
<organism evidence="9 10">
    <name type="scientific">Geranomyces variabilis</name>
    <dbReference type="NCBI Taxonomy" id="109894"/>
    <lineage>
        <taxon>Eukaryota</taxon>
        <taxon>Fungi</taxon>
        <taxon>Fungi incertae sedis</taxon>
        <taxon>Chytridiomycota</taxon>
        <taxon>Chytridiomycota incertae sedis</taxon>
        <taxon>Chytridiomycetes</taxon>
        <taxon>Spizellomycetales</taxon>
        <taxon>Powellomycetaceae</taxon>
        <taxon>Geranomyces</taxon>
    </lineage>
</organism>
<dbReference type="PANTHER" id="PTHR11361">
    <property type="entry name" value="DNA MISMATCH REPAIR PROTEIN MUTS FAMILY MEMBER"/>
    <property type="match status" value="1"/>
</dbReference>
<comment type="caution">
    <text evidence="9">The sequence shown here is derived from an EMBL/GenBank/DDBJ whole genome shotgun (WGS) entry which is preliminary data.</text>
</comment>
<dbReference type="InterPro" id="IPR036678">
    <property type="entry name" value="MutS_con_dom_sf"/>
</dbReference>
<dbReference type="Proteomes" id="UP001212152">
    <property type="component" value="Unassembled WGS sequence"/>
</dbReference>
<evidence type="ECO:0000256" key="3">
    <source>
        <dbReference type="ARBA" id="ARBA00022763"/>
    </source>
</evidence>
<dbReference type="InterPro" id="IPR007695">
    <property type="entry name" value="DNA_mismatch_repair_MutS-lik_N"/>
</dbReference>
<dbReference type="GO" id="GO:0005739">
    <property type="term" value="C:mitochondrion"/>
    <property type="evidence" value="ECO:0007669"/>
    <property type="project" value="TreeGrafter"/>
</dbReference>
<dbReference type="InterPro" id="IPR036187">
    <property type="entry name" value="DNA_mismatch_repair_MutS_sf"/>
</dbReference>
<dbReference type="SUPFAM" id="SSF48334">
    <property type="entry name" value="DNA repair protein MutS, domain III"/>
    <property type="match status" value="1"/>
</dbReference>
<dbReference type="Gene3D" id="1.10.1420.10">
    <property type="match status" value="2"/>
</dbReference>
<keyword evidence="2" id="KW-0547">Nucleotide-binding</keyword>
<dbReference type="Pfam" id="PF01624">
    <property type="entry name" value="MutS_I"/>
    <property type="match status" value="1"/>
</dbReference>
<dbReference type="GO" id="GO:0140664">
    <property type="term" value="F:ATP-dependent DNA damage sensor activity"/>
    <property type="evidence" value="ECO:0007669"/>
    <property type="project" value="InterPro"/>
</dbReference>
<keyword evidence="4" id="KW-0067">ATP-binding</keyword>
<dbReference type="Gene3D" id="3.40.50.300">
    <property type="entry name" value="P-loop containing nucleotide triphosphate hydrolases"/>
    <property type="match status" value="1"/>
</dbReference>
<evidence type="ECO:0000313" key="9">
    <source>
        <dbReference type="EMBL" id="KAJ3179634.1"/>
    </source>
</evidence>
<dbReference type="SMART" id="SM00534">
    <property type="entry name" value="MUTSac"/>
    <property type="match status" value="1"/>
</dbReference>
<dbReference type="SUPFAM" id="SSF52540">
    <property type="entry name" value="P-loop containing nucleoside triphosphate hydrolases"/>
    <property type="match status" value="1"/>
</dbReference>
<dbReference type="Gene3D" id="3.40.1170.10">
    <property type="entry name" value="DNA repair protein MutS, domain I"/>
    <property type="match status" value="1"/>
</dbReference>
<sequence>MFPRVSSTCQAKLIRASLKQPGFLVWPPRSAVQRRVAPPASLASCALQFHTATPRHGGSAHAEAQDIAIEEELLEAPVKPARKKRISKAGTSVEGTFSGSTPKTRAKRALKNTVPLPSLAPLGKPQASDALHSDLAAEVDDRAAPTTALMSEVCNLQLKHPEHVLLVQVGGFYEIYDFGHSLNELASLLHLKIARPGAANRCCGFPLVKVKGYVELLLKNGMTVAVADQTDRDLTSKTKNHLRTVTRIFTPGTVLEEEWVENTENNFLLCIAPGAEGSSGQKPTSLALAWLDVSTGEFLVCDAPLSTFEEHLARIQPREILCDQALVEGQPDLVSSLADRRHEFHLTFRPASHEAAALFAGHVVANDAKAVFGDPRLVLDKFSESQKRAAGNLLAYVQATFCVGDPIFAMPAPFHPEQIARIDSVTQAALEITRTFREHRRKGSLLCELDRTKTAVGGRLLASRLKAPAVSVPEINRRLDLVEAFFSDTHLLADVRHRLSDVRDVERAIQKIHVGKCGLGDYIGIVTTLRLACQLSALLDAKHRVLEKRGSPLAPAMGDLQKRLQVAGALLETCDGYFRDDGQDMQAITEVAAVRDGVSAKLDAKRADLVKLMQKKADMESSLCARYGVPVAEACEAVCDRNLGAYVAISKLSKPSRAALRARIEKDKSAELLARTSSYATVVKFTHLEWGMLAPKIELCKEEIAAAQREIFRMACDKVKEHTAAFVTTCRAIAETDVSVAAAYYARNFGCVRPVITEDLVHNVRGGRHPVVERAQMDRESQFVENSYRIGGDQRMWLLTGPNMGGKSTFLRQSAIMSIIAQTGLYVPAMSATLGIVDKIFARVGASDDLAMHKSTFLVEMEETAAILNNATEKSFVIMDEIGRGTSTLDGHALARAVLTHLHSSNACRGVFATHYHELATRVRDDGDLPAVGCFRTAIIAPPEGQEGGIKYTYRVEEGIMDRSHGIECARDAGLPLPVIRLAKHFYDRLEQEEKVKLKNDL</sequence>
<evidence type="ECO:0000256" key="4">
    <source>
        <dbReference type="ARBA" id="ARBA00022840"/>
    </source>
</evidence>
<keyword evidence="6" id="KW-0234">DNA repair</keyword>
<dbReference type="InterPro" id="IPR007860">
    <property type="entry name" value="DNA_mmatch_repair_MutS_con_dom"/>
</dbReference>
<dbReference type="Pfam" id="PF00488">
    <property type="entry name" value="MutS_V"/>
    <property type="match status" value="1"/>
</dbReference>
<evidence type="ECO:0000256" key="7">
    <source>
        <dbReference type="SAM" id="MobiDB-lite"/>
    </source>
</evidence>
<keyword evidence="5" id="KW-0238">DNA-binding</keyword>
<dbReference type="PIRSF" id="PIRSF037677">
    <property type="entry name" value="DNA_mis_repair_Msh6"/>
    <property type="match status" value="1"/>
</dbReference>
<dbReference type="AlphaFoldDB" id="A0AAD5TMJ6"/>
<dbReference type="InterPro" id="IPR045076">
    <property type="entry name" value="MutS"/>
</dbReference>
<keyword evidence="3" id="KW-0227">DNA damage</keyword>
<dbReference type="GO" id="GO:0030983">
    <property type="term" value="F:mismatched DNA binding"/>
    <property type="evidence" value="ECO:0007669"/>
    <property type="project" value="InterPro"/>
</dbReference>
<reference evidence="9" key="1">
    <citation type="submission" date="2020-05" db="EMBL/GenBank/DDBJ databases">
        <title>Phylogenomic resolution of chytrid fungi.</title>
        <authorList>
            <person name="Stajich J.E."/>
            <person name="Amses K."/>
            <person name="Simmons R."/>
            <person name="Seto K."/>
            <person name="Myers J."/>
            <person name="Bonds A."/>
            <person name="Quandt C.A."/>
            <person name="Barry K."/>
            <person name="Liu P."/>
            <person name="Grigoriev I."/>
            <person name="Longcore J.E."/>
            <person name="James T.Y."/>
        </authorList>
    </citation>
    <scope>NUCLEOTIDE SEQUENCE</scope>
    <source>
        <strain evidence="9">JEL0379</strain>
    </source>
</reference>
<name>A0AAD5TMJ6_9FUNG</name>
<dbReference type="InterPro" id="IPR016151">
    <property type="entry name" value="DNA_mismatch_repair_MutS_N"/>
</dbReference>
<evidence type="ECO:0000256" key="2">
    <source>
        <dbReference type="ARBA" id="ARBA00022741"/>
    </source>
</evidence>
<dbReference type="PANTHER" id="PTHR11361:SF34">
    <property type="entry name" value="DNA MISMATCH REPAIR PROTEIN MSH1, MITOCHONDRIAL"/>
    <property type="match status" value="1"/>
</dbReference>
<evidence type="ECO:0000256" key="1">
    <source>
        <dbReference type="ARBA" id="ARBA00006271"/>
    </source>
</evidence>
<evidence type="ECO:0000313" key="10">
    <source>
        <dbReference type="Proteomes" id="UP001212152"/>
    </source>
</evidence>